<keyword evidence="2" id="KW-1185">Reference proteome</keyword>
<comment type="caution">
    <text evidence="1">The sequence shown here is derived from an EMBL/GenBank/DDBJ whole genome shotgun (WGS) entry which is preliminary data.</text>
</comment>
<evidence type="ECO:0000313" key="1">
    <source>
        <dbReference type="EMBL" id="MFD0787469.1"/>
    </source>
</evidence>
<sequence>MALRLAEGTAWPDTLARAAAAVPEAFGAEVDGVSTLHNLIEGDWRGIGLSTPVRTPVDNTVLINLARLGAESARAAVSH</sequence>
<protein>
    <submittedName>
        <fullName evidence="1">Aldehyde dehydrogenase</fullName>
    </submittedName>
</protein>
<name>A0ABW3AA02_9ACTN</name>
<reference evidence="2" key="1">
    <citation type="journal article" date="2019" name="Int. J. Syst. Evol. Microbiol.">
        <title>The Global Catalogue of Microorganisms (GCM) 10K type strain sequencing project: providing services to taxonomists for standard genome sequencing and annotation.</title>
        <authorList>
            <consortium name="The Broad Institute Genomics Platform"/>
            <consortium name="The Broad Institute Genome Sequencing Center for Infectious Disease"/>
            <person name="Wu L."/>
            <person name="Ma J."/>
        </authorList>
    </citation>
    <scope>NUCLEOTIDE SEQUENCE [LARGE SCALE GENOMIC DNA]</scope>
    <source>
        <strain evidence="2">JCM 32148</strain>
    </source>
</reference>
<proteinExistence type="predicted"/>
<gene>
    <name evidence="1" type="ORF">ACFQZ8_26500</name>
</gene>
<accession>A0ABW3AA02</accession>
<feature type="non-terminal residue" evidence="1">
    <location>
        <position position="79"/>
    </location>
</feature>
<evidence type="ECO:0000313" key="2">
    <source>
        <dbReference type="Proteomes" id="UP001597053"/>
    </source>
</evidence>
<dbReference type="Proteomes" id="UP001597053">
    <property type="component" value="Unassembled WGS sequence"/>
</dbReference>
<organism evidence="1 2">
    <name type="scientific">Micromonospora azadirachtae</name>
    <dbReference type="NCBI Taxonomy" id="1970735"/>
    <lineage>
        <taxon>Bacteria</taxon>
        <taxon>Bacillati</taxon>
        <taxon>Actinomycetota</taxon>
        <taxon>Actinomycetes</taxon>
        <taxon>Micromonosporales</taxon>
        <taxon>Micromonosporaceae</taxon>
        <taxon>Micromonospora</taxon>
    </lineage>
</organism>
<dbReference type="EMBL" id="JBHTHM010002023">
    <property type="protein sequence ID" value="MFD0787469.1"/>
    <property type="molecule type" value="Genomic_DNA"/>
</dbReference>